<proteinExistence type="predicted"/>
<sequence>MTLFCPVEQFILDTNATPSTPVRTTDGGQSLTYRVKCDVDTIICVAPVATPASNGLTNNKLAGKQFVAYAGVVELFSFQSDTTQNYISTIALNGGTGKTYITTGYGE</sequence>
<gene>
    <name evidence="1" type="ORF">J0X19_11750</name>
</gene>
<evidence type="ECO:0000313" key="2">
    <source>
        <dbReference type="Proteomes" id="UP000664144"/>
    </source>
</evidence>
<comment type="caution">
    <text evidence="1">The sequence shown here is derived from an EMBL/GenBank/DDBJ whole genome shotgun (WGS) entry which is preliminary data.</text>
</comment>
<dbReference type="Proteomes" id="UP000664144">
    <property type="component" value="Unassembled WGS sequence"/>
</dbReference>
<evidence type="ECO:0000313" key="1">
    <source>
        <dbReference type="EMBL" id="MBO0358621.1"/>
    </source>
</evidence>
<keyword evidence="2" id="KW-1185">Reference proteome</keyword>
<protein>
    <submittedName>
        <fullName evidence="1">Uncharacterized protein</fullName>
    </submittedName>
</protein>
<reference evidence="1" key="1">
    <citation type="submission" date="2021-03" db="EMBL/GenBank/DDBJ databases">
        <authorList>
            <person name="Kim M.K."/>
        </authorList>
    </citation>
    <scope>NUCLEOTIDE SEQUENCE</scope>
    <source>
        <strain evidence="1">BT186</strain>
    </source>
</reference>
<accession>A0A939EWU7</accession>
<dbReference type="EMBL" id="JAFLQZ010000006">
    <property type="protein sequence ID" value="MBO0358621.1"/>
    <property type="molecule type" value="Genomic_DNA"/>
</dbReference>
<dbReference type="RefSeq" id="WP_206984547.1">
    <property type="nucleotide sequence ID" value="NZ_JAFLQZ010000006.1"/>
</dbReference>
<dbReference type="AlphaFoldDB" id="A0A939EWU7"/>
<name>A0A939EWU7_9BACT</name>
<organism evidence="1 2">
    <name type="scientific">Hymenobacter telluris</name>
    <dbReference type="NCBI Taxonomy" id="2816474"/>
    <lineage>
        <taxon>Bacteria</taxon>
        <taxon>Pseudomonadati</taxon>
        <taxon>Bacteroidota</taxon>
        <taxon>Cytophagia</taxon>
        <taxon>Cytophagales</taxon>
        <taxon>Hymenobacteraceae</taxon>
        <taxon>Hymenobacter</taxon>
    </lineage>
</organism>